<feature type="region of interest" description="Disordered" evidence="1">
    <location>
        <begin position="24"/>
        <end position="81"/>
    </location>
</feature>
<evidence type="ECO:0000256" key="2">
    <source>
        <dbReference type="SAM" id="SignalP"/>
    </source>
</evidence>
<name>A0ABZ1IDN7_9PSEU</name>
<reference evidence="3 4" key="1">
    <citation type="journal article" date="2015" name="Int. J. Syst. Evol. Microbiol.">
        <title>Amycolatopsis rhabdoformis sp. nov., an actinomycete isolated from a tropical forest soil.</title>
        <authorList>
            <person name="Souza W.R."/>
            <person name="Silva R.E."/>
            <person name="Goodfellow M."/>
            <person name="Busarakam K."/>
            <person name="Figueiro F.S."/>
            <person name="Ferreira D."/>
            <person name="Rodrigues-Filho E."/>
            <person name="Moraes L.A.B."/>
            <person name="Zucchi T.D."/>
        </authorList>
    </citation>
    <scope>NUCLEOTIDE SEQUENCE [LARGE SCALE GENOMIC DNA]</scope>
    <source>
        <strain evidence="3 4">NCIMB 14900</strain>
    </source>
</reference>
<gene>
    <name evidence="3" type="ORF">VSH64_06615</name>
</gene>
<keyword evidence="2" id="KW-0732">Signal</keyword>
<protein>
    <recommendedName>
        <fullName evidence="5">LppP/LprE family lipoprotein</fullName>
    </recommendedName>
</protein>
<keyword evidence="4" id="KW-1185">Reference proteome</keyword>
<dbReference type="EMBL" id="CP142149">
    <property type="protein sequence ID" value="WSE31778.1"/>
    <property type="molecule type" value="Genomic_DNA"/>
</dbReference>
<dbReference type="RefSeq" id="WP_326834585.1">
    <property type="nucleotide sequence ID" value="NZ_CP142149.1"/>
</dbReference>
<proteinExistence type="predicted"/>
<feature type="compositionally biased region" description="Low complexity" evidence="1">
    <location>
        <begin position="183"/>
        <end position="215"/>
    </location>
</feature>
<feature type="chain" id="PRO_5046134838" description="LppP/LprE family lipoprotein" evidence="2">
    <location>
        <begin position="21"/>
        <end position="215"/>
    </location>
</feature>
<sequence>MSFRHRFSVFVGAAVLVAAACGNPGAGSDDAGSTQSGDSSEVTTTGNPPTEGTGSETARSSERGPSVQLAGLPIGGSNDERGKDDCISVSLLTTPPEGVRVVVAEIHAGPAGQVRAGGQCGDYPACAAFTFSSQAPVCSVALTWLAPGSGATLTMSGSVDCNPSGCDGYRLEPNTIDLSNPLGEDSASTTSTESSTDTTDTTGTTADSSTSTTSG</sequence>
<dbReference type="PROSITE" id="PS51257">
    <property type="entry name" value="PROKAR_LIPOPROTEIN"/>
    <property type="match status" value="1"/>
</dbReference>
<organism evidence="3 4">
    <name type="scientific">Amycolatopsis rhabdoformis</name>
    <dbReference type="NCBI Taxonomy" id="1448059"/>
    <lineage>
        <taxon>Bacteria</taxon>
        <taxon>Bacillati</taxon>
        <taxon>Actinomycetota</taxon>
        <taxon>Actinomycetes</taxon>
        <taxon>Pseudonocardiales</taxon>
        <taxon>Pseudonocardiaceae</taxon>
        <taxon>Amycolatopsis</taxon>
    </lineage>
</organism>
<evidence type="ECO:0000313" key="4">
    <source>
        <dbReference type="Proteomes" id="UP001330812"/>
    </source>
</evidence>
<feature type="signal peptide" evidence="2">
    <location>
        <begin position="1"/>
        <end position="20"/>
    </location>
</feature>
<accession>A0ABZ1IDN7</accession>
<evidence type="ECO:0008006" key="5">
    <source>
        <dbReference type="Google" id="ProtNLM"/>
    </source>
</evidence>
<evidence type="ECO:0000313" key="3">
    <source>
        <dbReference type="EMBL" id="WSE31778.1"/>
    </source>
</evidence>
<feature type="compositionally biased region" description="Low complexity" evidence="1">
    <location>
        <begin position="43"/>
        <end position="57"/>
    </location>
</feature>
<feature type="compositionally biased region" description="Polar residues" evidence="1">
    <location>
        <begin position="31"/>
        <end position="42"/>
    </location>
</feature>
<dbReference type="Proteomes" id="UP001330812">
    <property type="component" value="Chromosome"/>
</dbReference>
<evidence type="ECO:0000256" key="1">
    <source>
        <dbReference type="SAM" id="MobiDB-lite"/>
    </source>
</evidence>
<feature type="region of interest" description="Disordered" evidence="1">
    <location>
        <begin position="172"/>
        <end position="215"/>
    </location>
</feature>